<sequence length="71" mass="8227">MVEHLRELMSFARKHVAAGDVHFVFEEADGRIVAYHYKKIAELRSEMRQAMRVLGYRPIKAEEEAEPTNPA</sequence>
<evidence type="ECO:0000313" key="1">
    <source>
        <dbReference type="EMBL" id="TFW16077.1"/>
    </source>
</evidence>
<evidence type="ECO:0000313" key="2">
    <source>
        <dbReference type="Proteomes" id="UP000298438"/>
    </source>
</evidence>
<gene>
    <name evidence="1" type="ORF">E4L96_17030</name>
</gene>
<name>A0A4Y9S4G0_9BURK</name>
<reference evidence="1 2" key="1">
    <citation type="submission" date="2019-03" db="EMBL/GenBank/DDBJ databases">
        <title>Draft Genome Sequence of Massilia arenosa sp. nov., a Novel Massilia Species Isolated from a Sandy-loam Maize Soil.</title>
        <authorList>
            <person name="Raths R."/>
            <person name="Peta V."/>
            <person name="Bucking H."/>
        </authorList>
    </citation>
    <scope>NUCLEOTIDE SEQUENCE [LARGE SCALE GENOMIC DNA]</scope>
    <source>
        <strain evidence="1 2">MC02</strain>
    </source>
</reference>
<dbReference type="RefSeq" id="WP_135208410.1">
    <property type="nucleotide sequence ID" value="NZ_SPVF01000219.1"/>
</dbReference>
<comment type="caution">
    <text evidence="1">The sequence shown here is derived from an EMBL/GenBank/DDBJ whole genome shotgun (WGS) entry which is preliminary data.</text>
</comment>
<dbReference type="AlphaFoldDB" id="A0A4Y9S4G0"/>
<organism evidence="1 2">
    <name type="scientific">Zemynaea arenosa</name>
    <dbReference type="NCBI Taxonomy" id="2561931"/>
    <lineage>
        <taxon>Bacteria</taxon>
        <taxon>Pseudomonadati</taxon>
        <taxon>Pseudomonadota</taxon>
        <taxon>Betaproteobacteria</taxon>
        <taxon>Burkholderiales</taxon>
        <taxon>Oxalobacteraceae</taxon>
        <taxon>Telluria group</taxon>
        <taxon>Zemynaea</taxon>
    </lineage>
</organism>
<keyword evidence="2" id="KW-1185">Reference proteome</keyword>
<protein>
    <submittedName>
        <fullName evidence="1">Uncharacterized protein</fullName>
    </submittedName>
</protein>
<dbReference type="Proteomes" id="UP000298438">
    <property type="component" value="Unassembled WGS sequence"/>
</dbReference>
<dbReference type="EMBL" id="SPVF01000219">
    <property type="protein sequence ID" value="TFW16077.1"/>
    <property type="molecule type" value="Genomic_DNA"/>
</dbReference>
<accession>A0A4Y9S4G0</accession>
<proteinExistence type="predicted"/>